<protein>
    <submittedName>
        <fullName evidence="2">Uncharacterized protein</fullName>
    </submittedName>
</protein>
<dbReference type="PATRIC" id="fig|1003195.29.peg.2029"/>
<evidence type="ECO:0000313" key="2">
    <source>
        <dbReference type="EMBL" id="AEW94390.1"/>
    </source>
</evidence>
<accession>G8WWI3</accession>
<dbReference type="KEGG" id="scy:SCATT_20190"/>
<sequence>MASGAFNRARPSGRLCAGNGHPTTSRLLYGMPYAGRGEGYPSGDGHVRTSFRLRPAARTAPP</sequence>
<feature type="region of interest" description="Disordered" evidence="1">
    <location>
        <begin position="38"/>
        <end position="62"/>
    </location>
</feature>
<organism evidence="2 3">
    <name type="scientific">Streptantibioticus cattleyicolor (strain ATCC 35852 / DSM 46488 / JCM 4925 / NBRC 14057 / NRRL 8057)</name>
    <name type="common">Streptomyces cattleya</name>
    <dbReference type="NCBI Taxonomy" id="1003195"/>
    <lineage>
        <taxon>Bacteria</taxon>
        <taxon>Bacillati</taxon>
        <taxon>Actinomycetota</taxon>
        <taxon>Actinomycetes</taxon>
        <taxon>Kitasatosporales</taxon>
        <taxon>Streptomycetaceae</taxon>
        <taxon>Streptantibioticus</taxon>
    </lineage>
</organism>
<dbReference type="HOGENOM" id="CLU_2902188_0_0_11"/>
<dbReference type="AlphaFoldDB" id="G8WWI3"/>
<proteinExistence type="predicted"/>
<reference evidence="3" key="1">
    <citation type="submission" date="2011-12" db="EMBL/GenBank/DDBJ databases">
        <title>Complete genome sequence of Streptomyces cattleya strain DSM 46488.</title>
        <authorList>
            <person name="Ou H.-Y."/>
            <person name="Li P."/>
            <person name="Zhao C."/>
            <person name="O'Hagan D."/>
            <person name="Deng Z."/>
        </authorList>
    </citation>
    <scope>NUCLEOTIDE SEQUENCE [LARGE SCALE GENOMIC DNA]</scope>
    <source>
        <strain evidence="3">ATCC 35852 / DSM 46488 / JCM 4925 / NBRC 14057 / NRRL 8057</strain>
    </source>
</reference>
<gene>
    <name evidence="2" type="ordered locus">SCATT_20190</name>
</gene>
<dbReference type="EMBL" id="CP003219">
    <property type="protein sequence ID" value="AEW94390.1"/>
    <property type="molecule type" value="Genomic_DNA"/>
</dbReference>
<feature type="region of interest" description="Disordered" evidence="1">
    <location>
        <begin position="1"/>
        <end position="21"/>
    </location>
</feature>
<dbReference type="Proteomes" id="UP000007842">
    <property type="component" value="Chromosome"/>
</dbReference>
<evidence type="ECO:0000256" key="1">
    <source>
        <dbReference type="SAM" id="MobiDB-lite"/>
    </source>
</evidence>
<name>G8WWI3_STREN</name>
<keyword evidence="3" id="KW-1185">Reference proteome</keyword>
<evidence type="ECO:0000313" key="3">
    <source>
        <dbReference type="Proteomes" id="UP000007842"/>
    </source>
</evidence>
<dbReference type="STRING" id="1003195.SCATT_20190"/>